<reference evidence="1" key="1">
    <citation type="journal article" date="2021" name="Proc. Natl. Acad. Sci. U.S.A.">
        <title>A Catalog of Tens of Thousands of Viruses from Human Metagenomes Reveals Hidden Associations with Chronic Diseases.</title>
        <authorList>
            <person name="Tisza M.J."/>
            <person name="Buck C.B."/>
        </authorList>
    </citation>
    <scope>NUCLEOTIDE SEQUENCE</scope>
    <source>
        <strain evidence="1">Ctu2j3</strain>
    </source>
</reference>
<proteinExistence type="predicted"/>
<name>A0A8S5UI09_9CAUD</name>
<organism evidence="1">
    <name type="scientific">Myoviridae sp. ctu2j3</name>
    <dbReference type="NCBI Taxonomy" id="2825197"/>
    <lineage>
        <taxon>Viruses</taxon>
        <taxon>Duplodnaviria</taxon>
        <taxon>Heunggongvirae</taxon>
        <taxon>Uroviricota</taxon>
        <taxon>Caudoviricetes</taxon>
    </lineage>
</organism>
<evidence type="ECO:0000313" key="1">
    <source>
        <dbReference type="EMBL" id="DAF94120.1"/>
    </source>
</evidence>
<dbReference type="EMBL" id="BK016090">
    <property type="protein sequence ID" value="DAF94291.1"/>
    <property type="molecule type" value="Genomic_DNA"/>
</dbReference>
<accession>A0A8S5UI09</accession>
<sequence>MSNRIIDKLQVRVTSFYCSTRQSHAGYNKPFVNLGLYGRVSRVGVSTKFQFQIGNKKTRLDFTDATIFDGSDPRETALAVKQLLADWVRVSQEIPEAYRQRFVDVVLNHHKQ</sequence>
<protein>
    <submittedName>
        <fullName evidence="1">Uncharacterized protein</fullName>
    </submittedName>
</protein>
<dbReference type="EMBL" id="BK016090">
    <property type="protein sequence ID" value="DAF94120.1"/>
    <property type="molecule type" value="Genomic_DNA"/>
</dbReference>